<proteinExistence type="predicted"/>
<evidence type="ECO:0000313" key="4">
    <source>
        <dbReference type="RefSeq" id="XP_033462588.1"/>
    </source>
</evidence>
<feature type="region of interest" description="Disordered" evidence="1">
    <location>
        <begin position="137"/>
        <end position="162"/>
    </location>
</feature>
<protein>
    <recommendedName>
        <fullName evidence="2">Transcription elongation factor Eaf N-terminal domain-containing protein</fullName>
    </recommendedName>
</protein>
<gene>
    <name evidence="4" type="ORF">K489DRAFT_378093</name>
</gene>
<dbReference type="GeneID" id="54362118"/>
<evidence type="ECO:0000313" key="3">
    <source>
        <dbReference type="Proteomes" id="UP000504637"/>
    </source>
</evidence>
<feature type="compositionally biased region" description="Acidic residues" evidence="1">
    <location>
        <begin position="383"/>
        <end position="403"/>
    </location>
</feature>
<reference evidence="4" key="3">
    <citation type="submission" date="2025-08" db="UniProtKB">
        <authorList>
            <consortium name="RefSeq"/>
        </authorList>
    </citation>
    <scope>IDENTIFICATION</scope>
    <source>
        <strain evidence="4">CBS 342.82</strain>
    </source>
</reference>
<feature type="region of interest" description="Disordered" evidence="1">
    <location>
        <begin position="383"/>
        <end position="471"/>
    </location>
</feature>
<feature type="region of interest" description="Disordered" evidence="1">
    <location>
        <begin position="179"/>
        <end position="346"/>
    </location>
</feature>
<feature type="compositionally biased region" description="Acidic residues" evidence="1">
    <location>
        <begin position="444"/>
        <end position="453"/>
    </location>
</feature>
<sequence length="471" mass="50333">MAAAVAAAADPIDLRLQGSFPIRLGASVLETGSVPSHWRTVRFNHKPEAKQHTRSRIQSSNEAGQCQLTLEEDDAEYTYLGSRGDSEDTYILLQSGSGKSRELILERLDGRHDFNLTRTPSEHNARKLAELYPQLTANDDEDDDAGNDLFGDDDADAPADEENPFDWRHFLKLELDKPETANSNADATRDHDVRAPAAANRITNRSTTAAAPRRAEPKVAATKKRKAAPAAANKASNPKRVKAGYEPPTTTSTPKSVVPPSSKKAAAPARKIPDIRVESEDEIDDDNDADADDDDGELILEGDTTSEKPRSSMGLALSGTFGNGGGGPISLQSAANSPAGRVAPDNAAATNATIEEYTFEFGGSDEEIDDNDDGGLLEVEYPEADQEQEEVLDEAEADADVEDLALPSPARSRPPPLPTEPSISAAAAAADDDDDFANQLAEAMMEDDDDEDVPGPSAPDAALESEESEEE</sequence>
<reference evidence="4" key="1">
    <citation type="submission" date="2020-01" db="EMBL/GenBank/DDBJ databases">
        <authorList>
            <consortium name="DOE Joint Genome Institute"/>
            <person name="Haridas S."/>
            <person name="Albert R."/>
            <person name="Binder M."/>
            <person name="Bloem J."/>
            <person name="Labutti K."/>
            <person name="Salamov A."/>
            <person name="Andreopoulos B."/>
            <person name="Baker S.E."/>
            <person name="Barry K."/>
            <person name="Bills G."/>
            <person name="Bluhm B.H."/>
            <person name="Cannon C."/>
            <person name="Castanera R."/>
            <person name="Culley D.E."/>
            <person name="Daum C."/>
            <person name="Ezra D."/>
            <person name="Gonzalez J.B."/>
            <person name="Henrissat B."/>
            <person name="Kuo A."/>
            <person name="Liang C."/>
            <person name="Lipzen A."/>
            <person name="Lutzoni F."/>
            <person name="Magnuson J."/>
            <person name="Mondo S."/>
            <person name="Nolan M."/>
            <person name="Ohm R."/>
            <person name="Pangilinan J."/>
            <person name="Park H.-J."/>
            <person name="Ramirez L."/>
            <person name="Alfaro M."/>
            <person name="Sun H."/>
            <person name="Tritt A."/>
            <person name="Yoshinaga Y."/>
            <person name="Zwiers L.-H."/>
            <person name="Turgeon B.G."/>
            <person name="Goodwin S.B."/>
            <person name="Spatafora J.W."/>
            <person name="Crous P.W."/>
            <person name="Grigoriev I.V."/>
        </authorList>
    </citation>
    <scope>NUCLEOTIDE SEQUENCE</scope>
    <source>
        <strain evidence="4">CBS 342.82</strain>
    </source>
</reference>
<feature type="compositionally biased region" description="Acidic residues" evidence="1">
    <location>
        <begin position="279"/>
        <end position="300"/>
    </location>
</feature>
<reference evidence="4" key="2">
    <citation type="submission" date="2020-04" db="EMBL/GenBank/DDBJ databases">
        <authorList>
            <consortium name="NCBI Genome Project"/>
        </authorList>
    </citation>
    <scope>NUCLEOTIDE SEQUENCE</scope>
    <source>
        <strain evidence="4">CBS 342.82</strain>
    </source>
</reference>
<evidence type="ECO:0000259" key="2">
    <source>
        <dbReference type="Pfam" id="PF09816"/>
    </source>
</evidence>
<name>A0A6J3MFA4_9PEZI</name>
<dbReference type="Proteomes" id="UP000504637">
    <property type="component" value="Unplaced"/>
</dbReference>
<evidence type="ECO:0000256" key="1">
    <source>
        <dbReference type="SAM" id="MobiDB-lite"/>
    </source>
</evidence>
<feature type="region of interest" description="Disordered" evidence="1">
    <location>
        <begin position="46"/>
        <end position="66"/>
    </location>
</feature>
<dbReference type="RefSeq" id="XP_033462588.1">
    <property type="nucleotide sequence ID" value="XM_033604318.1"/>
</dbReference>
<dbReference type="Pfam" id="PF09816">
    <property type="entry name" value="EAF"/>
    <property type="match status" value="1"/>
</dbReference>
<accession>A0A6J3MFA4</accession>
<feature type="domain" description="Transcription elongation factor Eaf N-terminal" evidence="2">
    <location>
        <begin position="20"/>
        <end position="120"/>
    </location>
</feature>
<dbReference type="AlphaFoldDB" id="A0A6J3MFA4"/>
<feature type="compositionally biased region" description="Polar residues" evidence="1">
    <location>
        <begin position="56"/>
        <end position="66"/>
    </location>
</feature>
<organism evidence="4">
    <name type="scientific">Dissoconium aciculare CBS 342.82</name>
    <dbReference type="NCBI Taxonomy" id="1314786"/>
    <lineage>
        <taxon>Eukaryota</taxon>
        <taxon>Fungi</taxon>
        <taxon>Dikarya</taxon>
        <taxon>Ascomycota</taxon>
        <taxon>Pezizomycotina</taxon>
        <taxon>Dothideomycetes</taxon>
        <taxon>Dothideomycetidae</taxon>
        <taxon>Mycosphaerellales</taxon>
        <taxon>Dissoconiaceae</taxon>
        <taxon>Dissoconium</taxon>
    </lineage>
</organism>
<dbReference type="InterPro" id="IPR019194">
    <property type="entry name" value="Tscrpt_elong_fac_Eaf_N"/>
</dbReference>
<dbReference type="OrthoDB" id="125903at2759"/>
<feature type="compositionally biased region" description="Low complexity" evidence="1">
    <location>
        <begin position="247"/>
        <end position="269"/>
    </location>
</feature>
<keyword evidence="3" id="KW-1185">Reference proteome</keyword>
<feature type="compositionally biased region" description="Acidic residues" evidence="1">
    <location>
        <begin position="138"/>
        <end position="162"/>
    </location>
</feature>